<dbReference type="RefSeq" id="WP_171246894.1">
    <property type="nucleotide sequence ID" value="NZ_JABFAJ010000013.1"/>
</dbReference>
<reference evidence="2 3" key="1">
    <citation type="submission" date="2020-05" db="EMBL/GenBank/DDBJ databases">
        <title>Genome sequence of Isoptericola sp. JC619 isolated from Chilika lagoon, India.</title>
        <authorList>
            <person name="Kumar D."/>
            <person name="Appam K."/>
            <person name="Gandham S."/>
            <person name="Uppada J."/>
            <person name="Sasikala C."/>
            <person name="Venkata Ramana C."/>
        </authorList>
    </citation>
    <scope>NUCLEOTIDE SEQUENCE [LARGE SCALE GENOMIC DNA]</scope>
    <source>
        <strain evidence="2 3">JC619</strain>
    </source>
</reference>
<organism evidence="2 3">
    <name type="scientific">Isoptericola sediminis</name>
    <dbReference type="NCBI Taxonomy" id="2733572"/>
    <lineage>
        <taxon>Bacteria</taxon>
        <taxon>Bacillati</taxon>
        <taxon>Actinomycetota</taxon>
        <taxon>Actinomycetes</taxon>
        <taxon>Micrococcales</taxon>
        <taxon>Promicromonosporaceae</taxon>
        <taxon>Isoptericola</taxon>
    </lineage>
</organism>
<gene>
    <name evidence="2" type="ORF">HLI28_07470</name>
</gene>
<evidence type="ECO:0000313" key="2">
    <source>
        <dbReference type="EMBL" id="NNU27382.1"/>
    </source>
</evidence>
<evidence type="ECO:0000313" key="3">
    <source>
        <dbReference type="Proteomes" id="UP000557204"/>
    </source>
</evidence>
<evidence type="ECO:0008006" key="4">
    <source>
        <dbReference type="Google" id="ProtNLM"/>
    </source>
</evidence>
<keyword evidence="3" id="KW-1185">Reference proteome</keyword>
<comment type="caution">
    <text evidence="2">The sequence shown here is derived from an EMBL/GenBank/DDBJ whole genome shotgun (WGS) entry which is preliminary data.</text>
</comment>
<name>A0A849JVQ3_9MICO</name>
<protein>
    <recommendedName>
        <fullName evidence="4">Aromatic acid exporter family member 1</fullName>
    </recommendedName>
</protein>
<evidence type="ECO:0000256" key="1">
    <source>
        <dbReference type="SAM" id="Phobius"/>
    </source>
</evidence>
<keyword evidence="1" id="KW-0812">Transmembrane</keyword>
<dbReference type="EMBL" id="JABFAJ010000013">
    <property type="protein sequence ID" value="NNU27382.1"/>
    <property type="molecule type" value="Genomic_DNA"/>
</dbReference>
<accession>A0A849JVQ3</accession>
<keyword evidence="1" id="KW-0472">Membrane</keyword>
<proteinExistence type="predicted"/>
<dbReference type="Proteomes" id="UP000557204">
    <property type="component" value="Unassembled WGS sequence"/>
</dbReference>
<keyword evidence="1" id="KW-1133">Transmembrane helix</keyword>
<sequence length="369" mass="39621">MVEKRVAGVAQALYWTWLRHPRWSIAARGALAAGVAWVVGIYVPHPLGDFPYYAPLGAIIATTSTLVRSVKDSYRVTVAVLLGAGIARLAQEFLPVGPFSIALVIGVALLCAGWKFFGDQGSWVANSALFVLILGNADALSFVGSFAGLVALGALVGIGLNLLLPPLPLTPTENALDGLSALLAGQIEDLAESLEESSDVDAEDWERRRVAIQPVLEETRVSVRESRDAAKAGSHPRVRRYRRWTEGQDARAQELETVAASVDVVVTLLVDTAEPVRLPEDLCEPLVGVLRSLAGVLRADAWGEDRDELVDALREQVRDFRQGVVDRSSDPGEGLVVGSVAVALRRAADAFASTRPDDAEEEMVRGETE</sequence>
<feature type="transmembrane region" description="Helical" evidence="1">
    <location>
        <begin position="129"/>
        <end position="160"/>
    </location>
</feature>
<dbReference type="AlphaFoldDB" id="A0A849JVQ3"/>
<feature type="transmembrane region" description="Helical" evidence="1">
    <location>
        <begin position="96"/>
        <end position="117"/>
    </location>
</feature>
<feature type="transmembrane region" description="Helical" evidence="1">
    <location>
        <begin position="25"/>
        <end position="44"/>
    </location>
</feature>